<feature type="transmembrane region" description="Helical" evidence="2">
    <location>
        <begin position="133"/>
        <end position="154"/>
    </location>
</feature>
<feature type="transmembrane region" description="Helical" evidence="2">
    <location>
        <begin position="380"/>
        <end position="402"/>
    </location>
</feature>
<dbReference type="AlphaFoldDB" id="A0A917WI81"/>
<feature type="transmembrane region" description="Helical" evidence="2">
    <location>
        <begin position="247"/>
        <end position="264"/>
    </location>
</feature>
<dbReference type="Proteomes" id="UP000655208">
    <property type="component" value="Unassembled WGS sequence"/>
</dbReference>
<organism evidence="3 4">
    <name type="scientific">Nakamurella endophytica</name>
    <dbReference type="NCBI Taxonomy" id="1748367"/>
    <lineage>
        <taxon>Bacteria</taxon>
        <taxon>Bacillati</taxon>
        <taxon>Actinomycetota</taxon>
        <taxon>Actinomycetes</taxon>
        <taxon>Nakamurellales</taxon>
        <taxon>Nakamurellaceae</taxon>
        <taxon>Nakamurella</taxon>
    </lineage>
</organism>
<dbReference type="EMBL" id="BMNA01000004">
    <property type="protein sequence ID" value="GGM05960.1"/>
    <property type="molecule type" value="Genomic_DNA"/>
</dbReference>
<feature type="transmembrane region" description="Helical" evidence="2">
    <location>
        <begin position="270"/>
        <end position="288"/>
    </location>
</feature>
<name>A0A917WI81_9ACTN</name>
<feature type="transmembrane region" description="Helical" evidence="2">
    <location>
        <begin position="450"/>
        <end position="470"/>
    </location>
</feature>
<evidence type="ECO:0000313" key="3">
    <source>
        <dbReference type="EMBL" id="GGM05960.1"/>
    </source>
</evidence>
<feature type="region of interest" description="Disordered" evidence="1">
    <location>
        <begin position="306"/>
        <end position="333"/>
    </location>
</feature>
<sequence length="539" mass="54887">MVQHRRRADVVDDSGVVTAMAAAGDPDVDRWLTLRLQRRLAWGALLTAVALFAVWLPGTWRWIPMACTLTVLPVVAVARTVALAATYRGSPPLRRLLRRRLRTAGAVLDLGGGALLAAIGVAGLVLGRAADTLLLGAALGALLWYLAILGTIRLRSLRTFAAVIPDARAVVTGFLRVRTVLSVAVLAGAAVVLPWSAVHPAGPLRLWVAATGVAALAAVAAAWWVVRPRTRLDAVVTRGLVSTSLRWPVRAGLLALPAFFAPMLPVAGPAVGGGLLAVAAIFGPWLLWTRGTDYLPGFPGAQYAARRPAGTGGRPAAAPGPDPSGAVLRPDPPPVGRLRRSLHRWCATVATCLLLAALVLVATATAPAGPVDGGQDRDAVRVGAVLLLGCALLGALAAGRVLTRLPRAARRPLLALPAARRAALVLLVSGVLLPLAAGVAVLAAPPVGAAGAAAALAGALGLVAASVTAVRRRAALDRRVRAVLYLAPATTAGPRGGTAGGPEGGDGSRGDGAADGAGDEELLTTWPVRPPETAPRSSG</sequence>
<feature type="transmembrane region" description="Helical" evidence="2">
    <location>
        <begin position="175"/>
        <end position="198"/>
    </location>
</feature>
<keyword evidence="2" id="KW-1133">Transmembrane helix</keyword>
<keyword evidence="4" id="KW-1185">Reference proteome</keyword>
<reference evidence="3" key="1">
    <citation type="journal article" date="2014" name="Int. J. Syst. Evol. Microbiol.">
        <title>Complete genome sequence of Corynebacterium casei LMG S-19264T (=DSM 44701T), isolated from a smear-ripened cheese.</title>
        <authorList>
            <consortium name="US DOE Joint Genome Institute (JGI-PGF)"/>
            <person name="Walter F."/>
            <person name="Albersmeier A."/>
            <person name="Kalinowski J."/>
            <person name="Ruckert C."/>
        </authorList>
    </citation>
    <scope>NUCLEOTIDE SEQUENCE</scope>
    <source>
        <strain evidence="3">CGMCC 4.7308</strain>
    </source>
</reference>
<feature type="transmembrane region" description="Helical" evidence="2">
    <location>
        <begin position="62"/>
        <end position="85"/>
    </location>
</feature>
<keyword evidence="2" id="KW-0812">Transmembrane</keyword>
<proteinExistence type="predicted"/>
<feature type="compositionally biased region" description="Low complexity" evidence="1">
    <location>
        <begin position="306"/>
        <end position="326"/>
    </location>
</feature>
<keyword evidence="2" id="KW-0472">Membrane</keyword>
<evidence type="ECO:0000313" key="4">
    <source>
        <dbReference type="Proteomes" id="UP000655208"/>
    </source>
</evidence>
<feature type="compositionally biased region" description="Gly residues" evidence="1">
    <location>
        <begin position="494"/>
        <end position="507"/>
    </location>
</feature>
<feature type="transmembrane region" description="Helical" evidence="2">
    <location>
        <begin position="106"/>
        <end position="127"/>
    </location>
</feature>
<gene>
    <name evidence="3" type="ORF">GCM10011594_27700</name>
</gene>
<feature type="transmembrane region" description="Helical" evidence="2">
    <location>
        <begin position="204"/>
        <end position="226"/>
    </location>
</feature>
<feature type="transmembrane region" description="Helical" evidence="2">
    <location>
        <begin position="345"/>
        <end position="368"/>
    </location>
</feature>
<feature type="transmembrane region" description="Helical" evidence="2">
    <location>
        <begin position="423"/>
        <end position="444"/>
    </location>
</feature>
<feature type="region of interest" description="Disordered" evidence="1">
    <location>
        <begin position="493"/>
        <end position="539"/>
    </location>
</feature>
<evidence type="ECO:0000256" key="2">
    <source>
        <dbReference type="SAM" id="Phobius"/>
    </source>
</evidence>
<feature type="transmembrane region" description="Helical" evidence="2">
    <location>
        <begin position="40"/>
        <end position="56"/>
    </location>
</feature>
<accession>A0A917WI81</accession>
<protein>
    <submittedName>
        <fullName evidence="3">Uncharacterized protein</fullName>
    </submittedName>
</protein>
<evidence type="ECO:0000256" key="1">
    <source>
        <dbReference type="SAM" id="MobiDB-lite"/>
    </source>
</evidence>
<reference evidence="3" key="2">
    <citation type="submission" date="2020-09" db="EMBL/GenBank/DDBJ databases">
        <authorList>
            <person name="Sun Q."/>
            <person name="Zhou Y."/>
        </authorList>
    </citation>
    <scope>NUCLEOTIDE SEQUENCE</scope>
    <source>
        <strain evidence="3">CGMCC 4.7308</strain>
    </source>
</reference>
<comment type="caution">
    <text evidence="3">The sequence shown here is derived from an EMBL/GenBank/DDBJ whole genome shotgun (WGS) entry which is preliminary data.</text>
</comment>